<feature type="transmembrane region" description="Helical" evidence="1">
    <location>
        <begin position="242"/>
        <end position="262"/>
    </location>
</feature>
<reference evidence="3 4" key="1">
    <citation type="submission" date="2019-07" db="EMBL/GenBank/DDBJ databases">
        <title>The pathways for chlorine oxyanion respiration interact through the shared metabolite chlorate.</title>
        <authorList>
            <person name="Barnum T.P."/>
            <person name="Cheng Y."/>
            <person name="Hill K.A."/>
            <person name="Lucas L.N."/>
            <person name="Carlson H.K."/>
            <person name="Coates J.D."/>
        </authorList>
    </citation>
    <scope>NUCLEOTIDE SEQUENCE [LARGE SCALE GENOMIC DNA]</scope>
    <source>
        <strain evidence="3 4">SFB-1</strain>
    </source>
</reference>
<evidence type="ECO:0000256" key="1">
    <source>
        <dbReference type="SAM" id="Phobius"/>
    </source>
</evidence>
<name>A0A557SPC7_9RHOO</name>
<organism evidence="3 4">
    <name type="scientific">Denitromonas halophila</name>
    <dbReference type="NCBI Taxonomy" id="1629404"/>
    <lineage>
        <taxon>Bacteria</taxon>
        <taxon>Pseudomonadati</taxon>
        <taxon>Pseudomonadota</taxon>
        <taxon>Betaproteobacteria</taxon>
        <taxon>Rhodocyclales</taxon>
        <taxon>Zoogloeaceae</taxon>
        <taxon>Denitromonas</taxon>
    </lineage>
</organism>
<feature type="transmembrane region" description="Helical" evidence="1">
    <location>
        <begin position="119"/>
        <end position="139"/>
    </location>
</feature>
<feature type="transmembrane region" description="Helical" evidence="1">
    <location>
        <begin position="30"/>
        <end position="53"/>
    </location>
</feature>
<feature type="transmembrane region" description="Helical" evidence="1">
    <location>
        <begin position="6"/>
        <end position="23"/>
    </location>
</feature>
<feature type="transmembrane region" description="Helical" evidence="1">
    <location>
        <begin position="151"/>
        <end position="168"/>
    </location>
</feature>
<evidence type="ECO:0000313" key="4">
    <source>
        <dbReference type="Proteomes" id="UP000318349"/>
    </source>
</evidence>
<accession>A0A557SPC7</accession>
<feature type="transmembrane region" description="Helical" evidence="1">
    <location>
        <begin position="217"/>
        <end position="236"/>
    </location>
</feature>
<keyword evidence="1" id="KW-0812">Transmembrane</keyword>
<dbReference type="Proteomes" id="UP000318349">
    <property type="component" value="Unassembled WGS sequence"/>
</dbReference>
<proteinExistence type="predicted"/>
<dbReference type="AlphaFoldDB" id="A0A557SPC7"/>
<keyword evidence="1" id="KW-1133">Transmembrane helix</keyword>
<comment type="caution">
    <text evidence="3">The sequence shown here is derived from an EMBL/GenBank/DDBJ whole genome shotgun (WGS) entry which is preliminary data.</text>
</comment>
<dbReference type="EMBL" id="VMNI01000003">
    <property type="protein sequence ID" value="TVO79238.1"/>
    <property type="molecule type" value="Genomic_DNA"/>
</dbReference>
<feature type="transmembrane region" description="Helical" evidence="1">
    <location>
        <begin position="269"/>
        <end position="286"/>
    </location>
</feature>
<feature type="domain" description="EamA" evidence="2">
    <location>
        <begin position="5"/>
        <end position="135"/>
    </location>
</feature>
<dbReference type="Pfam" id="PF00892">
    <property type="entry name" value="EamA"/>
    <property type="match status" value="2"/>
</dbReference>
<protein>
    <submittedName>
        <fullName evidence="3">EamA family transporter</fullName>
    </submittedName>
</protein>
<feature type="transmembrane region" description="Helical" evidence="1">
    <location>
        <begin position="174"/>
        <end position="196"/>
    </location>
</feature>
<dbReference type="InterPro" id="IPR000620">
    <property type="entry name" value="EamA_dom"/>
</dbReference>
<dbReference type="Gene3D" id="1.10.3730.20">
    <property type="match status" value="2"/>
</dbReference>
<gene>
    <name evidence="3" type="ORF">FHP89_03375</name>
</gene>
<dbReference type="SUPFAM" id="SSF103481">
    <property type="entry name" value="Multidrug resistance efflux transporter EmrE"/>
    <property type="match status" value="2"/>
</dbReference>
<sequence length="287" mass="30333">MSLEALMLVIAGAMLHAVWNLSAKRAAGGVVFVWAFNMVSVLVTAPIAAWLWLDLPQALSAHAWLAISASAVVHIVYNLVLLRGYRVGEFSVVYPVARGSGPMFAVLGALLWFGENPSLIGWLGIGAVLAGLFLIGGVVRTVVASPGLLTGIHWGLMTGVCIAGYTLIDAWAVKAIGVPVILYYSLGLMVRTVFLAPQMLARRAVFRAEVRRNLRHIVMIGVLSPAAYLLVLQAMTMAPLSYVAPVREVSMLIGVLIGARVLREAVSASRLAGAGLMVAGVVLLGLA</sequence>
<evidence type="ECO:0000259" key="2">
    <source>
        <dbReference type="Pfam" id="PF00892"/>
    </source>
</evidence>
<feature type="domain" description="EamA" evidence="2">
    <location>
        <begin position="150"/>
        <end position="284"/>
    </location>
</feature>
<dbReference type="GO" id="GO:0016020">
    <property type="term" value="C:membrane"/>
    <property type="evidence" value="ECO:0007669"/>
    <property type="project" value="InterPro"/>
</dbReference>
<feature type="transmembrane region" description="Helical" evidence="1">
    <location>
        <begin position="92"/>
        <end position="113"/>
    </location>
</feature>
<feature type="transmembrane region" description="Helical" evidence="1">
    <location>
        <begin position="59"/>
        <end position="80"/>
    </location>
</feature>
<dbReference type="InterPro" id="IPR037185">
    <property type="entry name" value="EmrE-like"/>
</dbReference>
<evidence type="ECO:0000313" key="3">
    <source>
        <dbReference type="EMBL" id="TVO79238.1"/>
    </source>
</evidence>
<keyword evidence="1" id="KW-0472">Membrane</keyword>